<dbReference type="GO" id="GO:0005794">
    <property type="term" value="C:Golgi apparatus"/>
    <property type="evidence" value="ECO:0007669"/>
    <property type="project" value="TreeGrafter"/>
</dbReference>
<sequence length="277" mass="32606">MLSYFTRKKNEILEERVHGRYFYPRKSLINTIQMLGGIFSLTFGIISLITYSKMFEIRMKYDNSINRLYFNIDRKIDTLYFYIQLRNYNQNSLLYYKSISYDQLKGKKSVEGCDPLERMGGKDIYPCGILANTFFQDRFDLYKRIKKGDKYILEEVKIGTDDITSNANRDRVKDTEYKIDEIVAPPLWEDYEKIPDLKNNNRFINWISIAGYSTFRKLYGKIKNLEKGEYVLKIDPSFQGEKAVYFAESGYLGLKNYFLGCLLVVIGVLSITSLFFV</sequence>
<dbReference type="OMA" id="ERFVNWI"/>
<dbReference type="VEuPathDB" id="MicrosporidiaDB:SLOPH_191"/>
<reference evidence="8" key="1">
    <citation type="journal article" date="2013" name="PLoS Genet.">
        <title>The genome of Spraguea lophii and the basis of host-microsporidian interactions.</title>
        <authorList>
            <person name="Campbell S.E."/>
            <person name="Williams T.A."/>
            <person name="Yousuf A."/>
            <person name="Soanes D.M."/>
            <person name="Paszkiewicz K.H."/>
            <person name="Williams B.A.P."/>
        </authorList>
    </citation>
    <scope>NUCLEOTIDE SEQUENCE [LARGE SCALE GENOMIC DNA]</scope>
    <source>
        <strain evidence="8">42_110</strain>
    </source>
</reference>
<dbReference type="AlphaFoldDB" id="S7W8B1"/>
<keyword evidence="8" id="KW-1185">Reference proteome</keyword>
<dbReference type="GO" id="GO:0005886">
    <property type="term" value="C:plasma membrane"/>
    <property type="evidence" value="ECO:0007669"/>
    <property type="project" value="TreeGrafter"/>
</dbReference>
<dbReference type="GO" id="GO:0005783">
    <property type="term" value="C:endoplasmic reticulum"/>
    <property type="evidence" value="ECO:0007669"/>
    <property type="project" value="TreeGrafter"/>
</dbReference>
<gene>
    <name evidence="7" type="ORF">SLOPH_191</name>
</gene>
<dbReference type="Proteomes" id="UP000014978">
    <property type="component" value="Unassembled WGS sequence"/>
</dbReference>
<dbReference type="FunCoup" id="S7W8B1">
    <property type="interactions" value="86"/>
</dbReference>
<evidence type="ECO:0000256" key="3">
    <source>
        <dbReference type="ARBA" id="ARBA00022692"/>
    </source>
</evidence>
<feature type="transmembrane region" description="Helical" evidence="6">
    <location>
        <begin position="32"/>
        <end position="51"/>
    </location>
</feature>
<evidence type="ECO:0000256" key="2">
    <source>
        <dbReference type="ARBA" id="ARBA00009457"/>
    </source>
</evidence>
<evidence type="ECO:0000256" key="1">
    <source>
        <dbReference type="ARBA" id="ARBA00004141"/>
    </source>
</evidence>
<dbReference type="OrthoDB" id="340608at2759"/>
<accession>S7W8B1</accession>
<dbReference type="InParanoid" id="S7W8B1"/>
<name>S7W8B1_SPRLO</name>
<dbReference type="InterPro" id="IPR005045">
    <property type="entry name" value="CDC50/LEM3_fam"/>
</dbReference>
<dbReference type="HOGENOM" id="CLU_090044_0_0_1"/>
<organism evidence="7 8">
    <name type="scientific">Spraguea lophii (strain 42_110)</name>
    <name type="common">Microsporidian parasite</name>
    <dbReference type="NCBI Taxonomy" id="1358809"/>
    <lineage>
        <taxon>Eukaryota</taxon>
        <taxon>Fungi</taxon>
        <taxon>Fungi incertae sedis</taxon>
        <taxon>Microsporidia</taxon>
        <taxon>Spragueidae</taxon>
        <taxon>Spraguea</taxon>
    </lineage>
</organism>
<keyword evidence="5 6" id="KW-0472">Membrane</keyword>
<feature type="transmembrane region" description="Helical" evidence="6">
    <location>
        <begin position="257"/>
        <end position="276"/>
    </location>
</feature>
<evidence type="ECO:0000256" key="6">
    <source>
        <dbReference type="SAM" id="Phobius"/>
    </source>
</evidence>
<comment type="caution">
    <text evidence="7">The sequence shown here is derived from an EMBL/GenBank/DDBJ whole genome shotgun (WGS) entry which is preliminary data.</text>
</comment>
<dbReference type="Pfam" id="PF03381">
    <property type="entry name" value="CDC50"/>
    <property type="match status" value="1"/>
</dbReference>
<dbReference type="EMBL" id="ATCN01000409">
    <property type="protein sequence ID" value="EPR79081.1"/>
    <property type="molecule type" value="Genomic_DNA"/>
</dbReference>
<protein>
    <submittedName>
        <fullName evidence="7">CDC50-like protein</fullName>
    </submittedName>
</protein>
<comment type="similarity">
    <text evidence="2">Belongs to the CDC50/LEM3 family.</text>
</comment>
<comment type="subcellular location">
    <subcellularLocation>
        <location evidence="1">Membrane</location>
        <topology evidence="1">Multi-pass membrane protein</topology>
    </subcellularLocation>
</comment>
<evidence type="ECO:0000313" key="7">
    <source>
        <dbReference type="EMBL" id="EPR79081.1"/>
    </source>
</evidence>
<evidence type="ECO:0000256" key="5">
    <source>
        <dbReference type="ARBA" id="ARBA00023136"/>
    </source>
</evidence>
<evidence type="ECO:0000313" key="8">
    <source>
        <dbReference type="Proteomes" id="UP000014978"/>
    </source>
</evidence>
<keyword evidence="3 6" id="KW-0812">Transmembrane</keyword>
<dbReference type="STRING" id="1358809.S7W8B1"/>
<dbReference type="PANTHER" id="PTHR10926:SF0">
    <property type="entry name" value="CDC50, ISOFORM A"/>
    <property type="match status" value="1"/>
</dbReference>
<dbReference type="PANTHER" id="PTHR10926">
    <property type="entry name" value="CELL CYCLE CONTROL PROTEIN 50"/>
    <property type="match status" value="1"/>
</dbReference>
<proteinExistence type="inferred from homology"/>
<evidence type="ECO:0000256" key="4">
    <source>
        <dbReference type="ARBA" id="ARBA00022989"/>
    </source>
</evidence>
<keyword evidence="4 6" id="KW-1133">Transmembrane helix</keyword>